<dbReference type="AlphaFoldDB" id="A0A976QQM6"/>
<accession>A0A976QQM6</accession>
<evidence type="ECO:0000313" key="2">
    <source>
        <dbReference type="EMBL" id="UKJ89345.2"/>
    </source>
</evidence>
<evidence type="ECO:0000313" key="3">
    <source>
        <dbReference type="Proteomes" id="UP000244803"/>
    </source>
</evidence>
<gene>
    <name evidence="2" type="ORF">MACJ_002595</name>
</gene>
<organism evidence="2 3">
    <name type="scientific">Theileria orientalis</name>
    <dbReference type="NCBI Taxonomy" id="68886"/>
    <lineage>
        <taxon>Eukaryota</taxon>
        <taxon>Sar</taxon>
        <taxon>Alveolata</taxon>
        <taxon>Apicomplexa</taxon>
        <taxon>Aconoidasida</taxon>
        <taxon>Piroplasmida</taxon>
        <taxon>Theileriidae</taxon>
        <taxon>Theileria</taxon>
    </lineage>
</organism>
<protein>
    <submittedName>
        <fullName evidence="2">Uncharacterized protein</fullName>
    </submittedName>
</protein>
<dbReference type="OrthoDB" id="361288at2759"/>
<dbReference type="EMBL" id="CP056067">
    <property type="protein sequence ID" value="UKJ89345.2"/>
    <property type="molecule type" value="Genomic_DNA"/>
</dbReference>
<name>A0A976QQM6_THEOR</name>
<reference evidence="2" key="1">
    <citation type="submission" date="2022-07" db="EMBL/GenBank/DDBJ databases">
        <title>Evaluation of T. orientalis genome assembly methods using nanopore sequencing and analysis of variation between genomes.</title>
        <authorList>
            <person name="Yam J."/>
            <person name="Micallef M.L."/>
            <person name="Liu M."/>
            <person name="Djordjevic S.P."/>
            <person name="Bogema D.R."/>
            <person name="Jenkins C."/>
        </authorList>
    </citation>
    <scope>NUCLEOTIDE SEQUENCE</scope>
    <source>
        <strain evidence="2">Fish Creek</strain>
    </source>
</reference>
<evidence type="ECO:0000256" key="1">
    <source>
        <dbReference type="SAM" id="MobiDB-lite"/>
    </source>
</evidence>
<proteinExistence type="predicted"/>
<feature type="region of interest" description="Disordered" evidence="1">
    <location>
        <begin position="1"/>
        <end position="27"/>
    </location>
</feature>
<feature type="compositionally biased region" description="Basic residues" evidence="1">
    <location>
        <begin position="1"/>
        <end position="10"/>
    </location>
</feature>
<dbReference type="Proteomes" id="UP000244803">
    <property type="component" value="Chromosome 4"/>
</dbReference>
<sequence>MTGGRGRKKQRTLEQPPAGDPSHSGVEDRLNHQSFEIIKNIKIDRDSTILQEFGVPLPVPLLGVDLVSNQSQFALIVQVFSRYTEHLLDSIERCKDTKFAKRRMMFIKLVNAVNLKFICAFRWKYYDRLLLKSIDRNKFGLSNNIQKVKEYLQIYQSLWQEHCRSMQRLLGEWNDVNYLMNTYKFEKPEETEISNTIEEINKLVQATTISTKDSAKFDETNAVTSDGKTDTADKGAQGADPKSITTLNASTNLLDLLNNVQCDGEYVKSIDKMKNKINHLKYTRTNQLQQIVSFRD</sequence>